<feature type="transmembrane region" description="Helical" evidence="7">
    <location>
        <begin position="21"/>
        <end position="41"/>
    </location>
</feature>
<dbReference type="KEGG" id="scor:J3U87_30100"/>
<evidence type="ECO:0000259" key="8">
    <source>
        <dbReference type="Pfam" id="PF02687"/>
    </source>
</evidence>
<accession>A0A8A4TIV8</accession>
<evidence type="ECO:0000256" key="3">
    <source>
        <dbReference type="ARBA" id="ARBA00022692"/>
    </source>
</evidence>
<keyword evidence="2" id="KW-1003">Cell membrane</keyword>
<dbReference type="InterPro" id="IPR003838">
    <property type="entry name" value="ABC3_permease_C"/>
</dbReference>
<dbReference type="InterPro" id="IPR025857">
    <property type="entry name" value="MacB_PCD"/>
</dbReference>
<sequence length="391" mass="44065">MIRQMLVLIWNRKRINALIMLEITLSFLVLFAVVVSALYAWKKYSTPLGFDYRDTLSVVLIGQWEPHHAGQLKRAAEAMRTMPEVSWCEASHMDLFTKSYWTTVLRHNDKPTQLMVNRASDQYHQLARIPVIDGRWFGPQDTGGDYEPLVLNRRAAQKVFGSESPLGKVLPHSLGKFNYKVVGIIEDYRQHGDLDPLGEYGFRRYVWEENSDTRMRQLMVRLKPGTPRSIERDMLKILKTNLPDYDFSISELSVARESYMRKSLIPLITSAMLAVCLLLMVAMGLLGVLWQNVAQRTQEIGLRRAIGASTTGVLVQISGELLTMTAFSVAIGTFLALQVPFTGLFGNIEADLMVGGITGATSVMLVLAFVCSVYPAWLAMRITPADALHYE</sequence>
<evidence type="ECO:0000256" key="2">
    <source>
        <dbReference type="ARBA" id="ARBA00022475"/>
    </source>
</evidence>
<evidence type="ECO:0000313" key="11">
    <source>
        <dbReference type="Proteomes" id="UP000663929"/>
    </source>
</evidence>
<dbReference type="GO" id="GO:0022857">
    <property type="term" value="F:transmembrane transporter activity"/>
    <property type="evidence" value="ECO:0007669"/>
    <property type="project" value="TreeGrafter"/>
</dbReference>
<keyword evidence="11" id="KW-1185">Reference proteome</keyword>
<comment type="similarity">
    <text evidence="6">Belongs to the ABC-4 integral membrane protein family.</text>
</comment>
<dbReference type="PANTHER" id="PTHR30572:SF4">
    <property type="entry name" value="ABC TRANSPORTER PERMEASE YTRF"/>
    <property type="match status" value="1"/>
</dbReference>
<evidence type="ECO:0000256" key="1">
    <source>
        <dbReference type="ARBA" id="ARBA00004651"/>
    </source>
</evidence>
<organism evidence="10 11">
    <name type="scientific">Sulfidibacter corallicola</name>
    <dbReference type="NCBI Taxonomy" id="2818388"/>
    <lineage>
        <taxon>Bacteria</taxon>
        <taxon>Pseudomonadati</taxon>
        <taxon>Acidobacteriota</taxon>
        <taxon>Holophagae</taxon>
        <taxon>Acanthopleuribacterales</taxon>
        <taxon>Acanthopleuribacteraceae</taxon>
        <taxon>Sulfidibacter</taxon>
    </lineage>
</organism>
<dbReference type="EMBL" id="CP071793">
    <property type="protein sequence ID" value="QTD49856.1"/>
    <property type="molecule type" value="Genomic_DNA"/>
</dbReference>
<evidence type="ECO:0000313" key="10">
    <source>
        <dbReference type="EMBL" id="QTD49856.1"/>
    </source>
</evidence>
<keyword evidence="3 7" id="KW-0812">Transmembrane</keyword>
<evidence type="ECO:0000256" key="7">
    <source>
        <dbReference type="SAM" id="Phobius"/>
    </source>
</evidence>
<feature type="domain" description="MacB-like periplasmic core" evidence="9">
    <location>
        <begin position="37"/>
        <end position="226"/>
    </location>
</feature>
<evidence type="ECO:0000259" key="9">
    <source>
        <dbReference type="Pfam" id="PF12704"/>
    </source>
</evidence>
<feature type="domain" description="ABC3 transporter permease C-terminal" evidence="8">
    <location>
        <begin position="272"/>
        <end position="384"/>
    </location>
</feature>
<dbReference type="AlphaFoldDB" id="A0A8A4TIV8"/>
<keyword evidence="5 7" id="KW-0472">Membrane</keyword>
<gene>
    <name evidence="10" type="ORF">J3U87_30100</name>
</gene>
<dbReference type="Proteomes" id="UP000663929">
    <property type="component" value="Chromosome"/>
</dbReference>
<keyword evidence="4 7" id="KW-1133">Transmembrane helix</keyword>
<feature type="transmembrane region" description="Helical" evidence="7">
    <location>
        <begin position="311"/>
        <end position="337"/>
    </location>
</feature>
<feature type="transmembrane region" description="Helical" evidence="7">
    <location>
        <begin position="264"/>
        <end position="290"/>
    </location>
</feature>
<dbReference type="PANTHER" id="PTHR30572">
    <property type="entry name" value="MEMBRANE COMPONENT OF TRANSPORTER-RELATED"/>
    <property type="match status" value="1"/>
</dbReference>
<evidence type="ECO:0000256" key="5">
    <source>
        <dbReference type="ARBA" id="ARBA00023136"/>
    </source>
</evidence>
<feature type="transmembrane region" description="Helical" evidence="7">
    <location>
        <begin position="357"/>
        <end position="379"/>
    </location>
</feature>
<protein>
    <submittedName>
        <fullName evidence="10">ABC transporter permease</fullName>
    </submittedName>
</protein>
<dbReference type="InterPro" id="IPR050250">
    <property type="entry name" value="Macrolide_Exporter_MacB"/>
</dbReference>
<name>A0A8A4TIV8_SULCO</name>
<reference evidence="10" key="1">
    <citation type="submission" date="2021-03" db="EMBL/GenBank/DDBJ databases">
        <title>Acanthopleuribacteraceae sp. M133.</title>
        <authorList>
            <person name="Wang G."/>
        </authorList>
    </citation>
    <scope>NUCLEOTIDE SEQUENCE</scope>
    <source>
        <strain evidence="10">M133</strain>
    </source>
</reference>
<dbReference type="RefSeq" id="WP_237379488.1">
    <property type="nucleotide sequence ID" value="NZ_CP071793.1"/>
</dbReference>
<evidence type="ECO:0000256" key="4">
    <source>
        <dbReference type="ARBA" id="ARBA00022989"/>
    </source>
</evidence>
<comment type="subcellular location">
    <subcellularLocation>
        <location evidence="1">Cell membrane</location>
        <topology evidence="1">Multi-pass membrane protein</topology>
    </subcellularLocation>
</comment>
<dbReference type="Pfam" id="PF12704">
    <property type="entry name" value="MacB_PCD"/>
    <property type="match status" value="1"/>
</dbReference>
<dbReference type="Pfam" id="PF02687">
    <property type="entry name" value="FtsX"/>
    <property type="match status" value="1"/>
</dbReference>
<dbReference type="GO" id="GO:0005886">
    <property type="term" value="C:plasma membrane"/>
    <property type="evidence" value="ECO:0007669"/>
    <property type="project" value="UniProtKB-SubCell"/>
</dbReference>
<evidence type="ECO:0000256" key="6">
    <source>
        <dbReference type="ARBA" id="ARBA00038076"/>
    </source>
</evidence>
<proteinExistence type="inferred from homology"/>